<evidence type="ECO:0000256" key="1">
    <source>
        <dbReference type="SAM" id="Phobius"/>
    </source>
</evidence>
<keyword evidence="3" id="KW-0378">Hydrolase</keyword>
<dbReference type="Pfam" id="PF00144">
    <property type="entry name" value="Beta-lactamase"/>
    <property type="match status" value="1"/>
</dbReference>
<keyword evidence="4" id="KW-1185">Reference proteome</keyword>
<comment type="caution">
    <text evidence="3">The sequence shown here is derived from an EMBL/GenBank/DDBJ whole genome shotgun (WGS) entry which is preliminary data.</text>
</comment>
<dbReference type="InterPro" id="IPR012338">
    <property type="entry name" value="Beta-lactam/transpept-like"/>
</dbReference>
<dbReference type="InterPro" id="IPR050789">
    <property type="entry name" value="Diverse_Enzym_Activities"/>
</dbReference>
<feature type="domain" description="Beta-lactamase-related" evidence="2">
    <location>
        <begin position="180"/>
        <end position="441"/>
    </location>
</feature>
<dbReference type="SUPFAM" id="SSF56601">
    <property type="entry name" value="beta-lactamase/transpeptidase-like"/>
    <property type="match status" value="1"/>
</dbReference>
<dbReference type="PANTHER" id="PTHR43283">
    <property type="entry name" value="BETA-LACTAMASE-RELATED"/>
    <property type="match status" value="1"/>
</dbReference>
<proteinExistence type="predicted"/>
<keyword evidence="1" id="KW-0472">Membrane</keyword>
<reference evidence="3" key="1">
    <citation type="journal article" date="2014" name="Int. J. Syst. Evol. Microbiol.">
        <title>Complete genome sequence of Corynebacterium casei LMG S-19264T (=DSM 44701T), isolated from a smear-ripened cheese.</title>
        <authorList>
            <consortium name="US DOE Joint Genome Institute (JGI-PGF)"/>
            <person name="Walter F."/>
            <person name="Albersmeier A."/>
            <person name="Kalinowski J."/>
            <person name="Ruckert C."/>
        </authorList>
    </citation>
    <scope>NUCLEOTIDE SEQUENCE</scope>
    <source>
        <strain evidence="3">CGMCC 1.15448</strain>
    </source>
</reference>
<organism evidence="3 4">
    <name type="scientific">Puia dinghuensis</name>
    <dbReference type="NCBI Taxonomy" id="1792502"/>
    <lineage>
        <taxon>Bacteria</taxon>
        <taxon>Pseudomonadati</taxon>
        <taxon>Bacteroidota</taxon>
        <taxon>Chitinophagia</taxon>
        <taxon>Chitinophagales</taxon>
        <taxon>Chitinophagaceae</taxon>
        <taxon>Puia</taxon>
    </lineage>
</organism>
<dbReference type="RefSeq" id="WP_188936344.1">
    <property type="nucleotide sequence ID" value="NZ_BMJC01000005.1"/>
</dbReference>
<evidence type="ECO:0000313" key="3">
    <source>
        <dbReference type="EMBL" id="GGB17393.1"/>
    </source>
</evidence>
<dbReference type="AlphaFoldDB" id="A0A8J2UH56"/>
<gene>
    <name evidence="3" type="ORF">GCM10011511_46470</name>
</gene>
<evidence type="ECO:0000313" key="4">
    <source>
        <dbReference type="Proteomes" id="UP000607559"/>
    </source>
</evidence>
<protein>
    <submittedName>
        <fullName evidence="3">Serine hydrolase</fullName>
    </submittedName>
</protein>
<evidence type="ECO:0000259" key="2">
    <source>
        <dbReference type="Pfam" id="PF00144"/>
    </source>
</evidence>
<name>A0A8J2UH56_9BACT</name>
<dbReference type="EMBL" id="BMJC01000005">
    <property type="protein sequence ID" value="GGB17393.1"/>
    <property type="molecule type" value="Genomic_DNA"/>
</dbReference>
<keyword evidence="1" id="KW-0812">Transmembrane</keyword>
<dbReference type="Gene3D" id="3.40.710.10">
    <property type="entry name" value="DD-peptidase/beta-lactamase superfamily"/>
    <property type="match status" value="1"/>
</dbReference>
<feature type="transmembrane region" description="Helical" evidence="1">
    <location>
        <begin position="7"/>
        <end position="25"/>
    </location>
</feature>
<keyword evidence="1" id="KW-1133">Transmembrane helix</keyword>
<dbReference type="Proteomes" id="UP000607559">
    <property type="component" value="Unassembled WGS sequence"/>
</dbReference>
<accession>A0A8J2UH56</accession>
<dbReference type="InterPro" id="IPR001466">
    <property type="entry name" value="Beta-lactam-related"/>
</dbReference>
<reference evidence="3" key="2">
    <citation type="submission" date="2020-09" db="EMBL/GenBank/DDBJ databases">
        <authorList>
            <person name="Sun Q."/>
            <person name="Zhou Y."/>
        </authorList>
    </citation>
    <scope>NUCLEOTIDE SEQUENCE</scope>
    <source>
        <strain evidence="3">CGMCC 1.15448</strain>
    </source>
</reference>
<sequence length="462" mass="51333">MRERIQLVLKFLFLVFLIAIVVFIWESLPIISGYAAKVACSGIFVAGRQPNQVLRQDLASFPANLASCTVDLQDSSVTASVLGLASRKAIYRWKLGATLVSNGVSEESLREQHIPRWAAPVVNTDTIDWPMGDRVGAMRTNGIAFDEGGKGLTDIDTVQLQAALGLAFGEGGAPVTGTRAVLIVYHGRLIFERYAPGFDRHTRLLGWSMTKGITNALIGILAGQHKLNIEEPAPVAEWAIDERRDITLANLLHMNSGLRWWEFYGGPSDATQMLFKEADMGGYAMRRLPRHAPGTVFNYSSGTANILSSIIRKAAGEDDYYHFPYQQLFEKTGMYSAVMELDANGTFVGSSYCYATARDWTRFGLLYLHDGMFNGQRVLPEGWVRWTVSGEGYGALWWLNRGPVEGRRHPELPADCFSSEGYEGQYTWVIPSRDVVIVRLAMEHGNKLSPDTFVPQVLRALR</sequence>
<dbReference type="GO" id="GO:0016787">
    <property type="term" value="F:hydrolase activity"/>
    <property type="evidence" value="ECO:0007669"/>
    <property type="project" value="UniProtKB-KW"/>
</dbReference>
<dbReference type="PANTHER" id="PTHR43283:SF7">
    <property type="entry name" value="BETA-LACTAMASE-RELATED DOMAIN-CONTAINING PROTEIN"/>
    <property type="match status" value="1"/>
</dbReference>